<reference evidence="1" key="1">
    <citation type="submission" date="2021-07" db="EMBL/GenBank/DDBJ databases">
        <title>Complete genome sequence of Crassaminicella sp. 143-21, isolated from a deep-sea hydrothermal vent.</title>
        <authorList>
            <person name="Li X."/>
        </authorList>
    </citation>
    <scope>NUCLEOTIDE SEQUENCE</scope>
    <source>
        <strain evidence="1">143-21</strain>
    </source>
</reference>
<sequence>MDTKNTLLFGNGINIQFGDKENSNREIILRAINETKQQDYPRHIIVDEPVLILQLLGYLYAQIGDILDHKYDQYAFTTDEKNSLNDFIERYEKWDSINLVDVGFEDYYLIYDLFCYKNKIYNPDKFYIREALKCFFLYSIYNHGKVEKIYYNYPNGLKEFFGQFQDIFTTNYDKNVEIFSGQKINYLHGSFYIKKDIYKPNSLRNSLSDRPINNCVIDDEHFYLYSNALTSYSGNSKLFIIKQAILANEGMDKFAKGYIEKPEIQQDVDMWKNDENILVKNLYETIKIKINNPDMKFDENYPIKEFEAIKGTLTIVGLSPNNDIHIFEMIDNNQKIKKIIFYYYEKSQIEDVKKLITHHKDILEFEEVQKLWKEYE</sequence>
<accession>A0ABX8RD18</accession>
<organism evidence="1 2">
    <name type="scientific">Crassaminicella indica</name>
    <dbReference type="NCBI Taxonomy" id="2855394"/>
    <lineage>
        <taxon>Bacteria</taxon>
        <taxon>Bacillati</taxon>
        <taxon>Bacillota</taxon>
        <taxon>Clostridia</taxon>
        <taxon>Eubacteriales</taxon>
        <taxon>Clostridiaceae</taxon>
        <taxon>Crassaminicella</taxon>
    </lineage>
</organism>
<dbReference type="EMBL" id="CP078093">
    <property type="protein sequence ID" value="QXM06959.1"/>
    <property type="molecule type" value="Genomic_DNA"/>
</dbReference>
<protein>
    <submittedName>
        <fullName evidence="1">Uncharacterized protein</fullName>
    </submittedName>
</protein>
<proteinExistence type="predicted"/>
<evidence type="ECO:0000313" key="2">
    <source>
        <dbReference type="Proteomes" id="UP000886818"/>
    </source>
</evidence>
<name>A0ABX8RD18_9CLOT</name>
<dbReference type="Proteomes" id="UP000886818">
    <property type="component" value="Chromosome"/>
</dbReference>
<gene>
    <name evidence="1" type="ORF">KVH43_04365</name>
</gene>
<keyword evidence="2" id="KW-1185">Reference proteome</keyword>
<dbReference type="RefSeq" id="WP_218283651.1">
    <property type="nucleotide sequence ID" value="NZ_CP078093.1"/>
</dbReference>
<evidence type="ECO:0000313" key="1">
    <source>
        <dbReference type="EMBL" id="QXM06959.1"/>
    </source>
</evidence>